<dbReference type="PROSITE" id="PS50071">
    <property type="entry name" value="HOMEOBOX_2"/>
    <property type="match status" value="1"/>
</dbReference>
<comment type="similarity">
    <text evidence="2">Belongs to the Abd-B homeobox family.</text>
</comment>
<evidence type="ECO:0000256" key="2">
    <source>
        <dbReference type="ARBA" id="ARBA00006317"/>
    </source>
</evidence>
<dbReference type="Proteomes" id="UP001239994">
    <property type="component" value="Unassembled WGS sequence"/>
</dbReference>
<feature type="region of interest" description="Disordered" evidence="8">
    <location>
        <begin position="1"/>
        <end position="32"/>
    </location>
</feature>
<evidence type="ECO:0000256" key="5">
    <source>
        <dbReference type="ARBA" id="ARBA00023242"/>
    </source>
</evidence>
<evidence type="ECO:0000256" key="7">
    <source>
        <dbReference type="RuleBase" id="RU000682"/>
    </source>
</evidence>
<dbReference type="GO" id="GO:0000981">
    <property type="term" value="F:DNA-binding transcription factor activity, RNA polymerase II-specific"/>
    <property type="evidence" value="ECO:0007669"/>
    <property type="project" value="InterPro"/>
</dbReference>
<dbReference type="InterPro" id="IPR009057">
    <property type="entry name" value="Homeodomain-like_sf"/>
</dbReference>
<gene>
    <name evidence="10" type="ORF">P4O66_007647</name>
</gene>
<dbReference type="PANTHER" id="PTHR45874:SF6">
    <property type="entry name" value="HOMEOBOX PROTEIN HOX-B10A"/>
    <property type="match status" value="1"/>
</dbReference>
<evidence type="ECO:0000313" key="10">
    <source>
        <dbReference type="EMBL" id="KAK1799425.1"/>
    </source>
</evidence>
<dbReference type="SMART" id="SM00389">
    <property type="entry name" value="HOX"/>
    <property type="match status" value="1"/>
</dbReference>
<dbReference type="PRINTS" id="PR00024">
    <property type="entry name" value="HOMEOBOX"/>
</dbReference>
<feature type="compositionally biased region" description="Polar residues" evidence="8">
    <location>
        <begin position="165"/>
        <end position="178"/>
    </location>
</feature>
<proteinExistence type="inferred from homology"/>
<dbReference type="GO" id="GO:0000978">
    <property type="term" value="F:RNA polymerase II cis-regulatory region sequence-specific DNA binding"/>
    <property type="evidence" value="ECO:0007669"/>
    <property type="project" value="TreeGrafter"/>
</dbReference>
<feature type="region of interest" description="Disordered" evidence="8">
    <location>
        <begin position="144"/>
        <end position="202"/>
    </location>
</feature>
<feature type="compositionally biased region" description="Basic and acidic residues" evidence="8">
    <location>
        <begin position="179"/>
        <end position="198"/>
    </location>
</feature>
<feature type="domain" description="Homeobox" evidence="9">
    <location>
        <begin position="238"/>
        <end position="298"/>
    </location>
</feature>
<dbReference type="Pfam" id="PF00046">
    <property type="entry name" value="Homeodomain"/>
    <property type="match status" value="1"/>
</dbReference>
<reference evidence="10" key="1">
    <citation type="submission" date="2023-03" db="EMBL/GenBank/DDBJ databases">
        <title>Electrophorus voltai genome.</title>
        <authorList>
            <person name="Bian C."/>
        </authorList>
    </citation>
    <scope>NUCLEOTIDE SEQUENCE</scope>
    <source>
        <strain evidence="10">CB-2022</strain>
        <tissue evidence="10">Muscle</tissue>
    </source>
</reference>
<dbReference type="PANTHER" id="PTHR45874">
    <property type="entry name" value="HOMEOBOX PROTEIN ABDOMINAL-B"/>
    <property type="match status" value="1"/>
</dbReference>
<comment type="caution">
    <text evidence="10">The sequence shown here is derived from an EMBL/GenBank/DDBJ whole genome shotgun (WGS) entry which is preliminary data.</text>
</comment>
<dbReference type="InterPro" id="IPR046333">
    <property type="entry name" value="HXA10/ABDB-like"/>
</dbReference>
<name>A0AAD9DXR9_9TELE</name>
<accession>A0AAD9DXR9</accession>
<keyword evidence="3 6" id="KW-0238">DNA-binding</keyword>
<comment type="subcellular location">
    <subcellularLocation>
        <location evidence="1 6 7">Nucleus</location>
    </subcellularLocation>
</comment>
<dbReference type="PROSITE" id="PS00027">
    <property type="entry name" value="HOMEOBOX_1"/>
    <property type="match status" value="1"/>
</dbReference>
<dbReference type="CDD" id="cd00086">
    <property type="entry name" value="homeodomain"/>
    <property type="match status" value="1"/>
</dbReference>
<feature type="compositionally biased region" description="Polar residues" evidence="8">
    <location>
        <begin position="145"/>
        <end position="159"/>
    </location>
</feature>
<feature type="DNA-binding region" description="Homeobox" evidence="6">
    <location>
        <begin position="240"/>
        <end position="299"/>
    </location>
</feature>
<dbReference type="SUPFAM" id="SSF46689">
    <property type="entry name" value="Homeodomain-like"/>
    <property type="match status" value="1"/>
</dbReference>
<organism evidence="10 11">
    <name type="scientific">Electrophorus voltai</name>
    <dbReference type="NCBI Taxonomy" id="2609070"/>
    <lineage>
        <taxon>Eukaryota</taxon>
        <taxon>Metazoa</taxon>
        <taxon>Chordata</taxon>
        <taxon>Craniata</taxon>
        <taxon>Vertebrata</taxon>
        <taxon>Euteleostomi</taxon>
        <taxon>Actinopterygii</taxon>
        <taxon>Neopterygii</taxon>
        <taxon>Teleostei</taxon>
        <taxon>Ostariophysi</taxon>
        <taxon>Gymnotiformes</taxon>
        <taxon>Gymnotoidei</taxon>
        <taxon>Gymnotidae</taxon>
        <taxon>Electrophorus</taxon>
    </lineage>
</organism>
<evidence type="ECO:0000256" key="3">
    <source>
        <dbReference type="ARBA" id="ARBA00023125"/>
    </source>
</evidence>
<dbReference type="InterPro" id="IPR001356">
    <property type="entry name" value="HD"/>
</dbReference>
<keyword evidence="4 6" id="KW-0371">Homeobox</keyword>
<protein>
    <recommendedName>
        <fullName evidence="9">Homeobox domain-containing protein</fullName>
    </recommendedName>
</protein>
<dbReference type="InterPro" id="IPR017970">
    <property type="entry name" value="Homeobox_CS"/>
</dbReference>
<keyword evidence="11" id="KW-1185">Reference proteome</keyword>
<dbReference type="EMBL" id="JAROKS010000012">
    <property type="protein sequence ID" value="KAK1799425.1"/>
    <property type="molecule type" value="Genomic_DNA"/>
</dbReference>
<evidence type="ECO:0000259" key="9">
    <source>
        <dbReference type="PROSITE" id="PS50071"/>
    </source>
</evidence>
<dbReference type="GO" id="GO:0005634">
    <property type="term" value="C:nucleus"/>
    <property type="evidence" value="ECO:0007669"/>
    <property type="project" value="UniProtKB-SubCell"/>
</dbReference>
<feature type="compositionally biased region" description="Basic and acidic residues" evidence="8">
    <location>
        <begin position="1"/>
        <end position="21"/>
    </location>
</feature>
<sequence>MALSRDQIHHGGTWEESHLSSDRVPQASSCPFSAVGRQNDNIYLTLDSHRHIFQPPDVPAFSRVLTEIGSMNGMVPLSGSFHPEPSCYPGHKLLTTRSTADAQPRVSPPHSHQLCNLNLPRLPCSEFVSKPIRHKFALDYKKCPTQRSENSGNRSTIPTTMLHVTPSNADSTETPCSSQEKRFTEFPEDDKTPTDKTRAKLPSGAYCTSRKNKKLAYSLVSAKDLTTENAKGTWLLTKTGRKKRCPYSKHQILELDKEFFFNMYLTRERRLEIRRSVSLSDRQVKIWFKNQRMKLKKITGKYRTKDIVTHMIC</sequence>
<evidence type="ECO:0000256" key="4">
    <source>
        <dbReference type="ARBA" id="ARBA00023155"/>
    </source>
</evidence>
<evidence type="ECO:0000256" key="6">
    <source>
        <dbReference type="PROSITE-ProRule" id="PRU00108"/>
    </source>
</evidence>
<evidence type="ECO:0000313" key="11">
    <source>
        <dbReference type="Proteomes" id="UP001239994"/>
    </source>
</evidence>
<evidence type="ECO:0000256" key="8">
    <source>
        <dbReference type="SAM" id="MobiDB-lite"/>
    </source>
</evidence>
<keyword evidence="5 6" id="KW-0539">Nucleus</keyword>
<dbReference type="Gene3D" id="1.10.10.60">
    <property type="entry name" value="Homeodomain-like"/>
    <property type="match status" value="1"/>
</dbReference>
<dbReference type="AlphaFoldDB" id="A0AAD9DXR9"/>
<evidence type="ECO:0000256" key="1">
    <source>
        <dbReference type="ARBA" id="ARBA00004123"/>
    </source>
</evidence>
<dbReference type="InterPro" id="IPR020479">
    <property type="entry name" value="HD_metazoa"/>
</dbReference>